<dbReference type="PANTHER" id="PTHR48083">
    <property type="entry name" value="MEDIUM-CHAIN SPECIFIC ACYL-COA DEHYDROGENASE, MITOCHONDRIAL-RELATED"/>
    <property type="match status" value="1"/>
</dbReference>
<dbReference type="InterPro" id="IPR036250">
    <property type="entry name" value="AcylCo_DH-like_C"/>
</dbReference>
<dbReference type="Proteomes" id="UP000248330">
    <property type="component" value="Unassembled WGS sequence"/>
</dbReference>
<dbReference type="InterPro" id="IPR009100">
    <property type="entry name" value="AcylCoA_DH/oxidase_NM_dom_sf"/>
</dbReference>
<evidence type="ECO:0000256" key="7">
    <source>
        <dbReference type="ARBA" id="ARBA00022630"/>
    </source>
</evidence>
<sequence>MTALVTTLVAVLAAWALAFAGAPLLVWTAAIGVLLLALKGLGLIGTTAFAIAGTVFVTLALLLNLRPLRRAVLTAPIFGVFKKVLPEMSSTEREALEAGDTWWEAEMFRGRPDWNKLIDFKYTALTPEEQSFLDNECEELCKLCDDWKIEFEQKDLPPEAWAYIREKKFLAMLIKKEYGGLGFSANAQSAVVTKLATKSITMAVTVMVPNSLGPGELLMHYGTDQQKKQWLPGLVDGSELPCFGLTGPEVGSDATAMPDLGVVGYGEHEGKKVLGITLNFSKRYITLAPVATVVGLAFKLRDPDGLLGDKSKSEYGITCALVPAKHPGVQIGRRHYPGAAFMNGTIHGKDVFIPVDWIIGGPAMAGKGWRMLVECLSAGRGISLPALGTAAGQTAYRMTGAYGRFRRQFKVSIGKFEGVQEATGRIGGYAYTLEAMRVMTASAVDHCAPSVVTAIAKYHMTELMRKIVTDGMDVMAGKAIQQGPRNFMATAYKATPVAITVEGANILTRNLMIFGQGAIRCHEYVFPEMEAARENDLPAFDKLLFGHIGFSVNRAVRAFTLGLTGARLARSPVDGEMAPYFRDMERFSAALAFCSDLTMGVLGGKLKFLERLSARLGDVLSQLYIASCVAKYYLEGPKTEAELAHARWALDHCLYEIANAFDGFIRNFPVAWARGVMRLVVFPLGNRFKPVSDRVNARVADLILEPNDVRERLSWLVFVNGGEHDPVGRMEHAWKVSQDCEEAYLKFFKLANKGELAGDTVADRLRDAVTRGLMTREEADQADTYDKVRYEVISTDDFSKEYIAGNYDAERAEVIEMAAVRARVA</sequence>
<dbReference type="GO" id="GO:0005737">
    <property type="term" value="C:cytoplasm"/>
    <property type="evidence" value="ECO:0007669"/>
    <property type="project" value="TreeGrafter"/>
</dbReference>
<feature type="domain" description="Acyl-CoA dehydrogenase/oxidase C-terminal" evidence="13">
    <location>
        <begin position="366"/>
        <end position="511"/>
    </location>
</feature>
<evidence type="ECO:0000256" key="2">
    <source>
        <dbReference type="ARBA" id="ARBA00005005"/>
    </source>
</evidence>
<gene>
    <name evidence="17" type="ORF">C8D93_11086</name>
</gene>
<keyword evidence="8" id="KW-0274">FAD</keyword>
<keyword evidence="9" id="KW-0560">Oxidoreductase</keyword>
<evidence type="ECO:0000313" key="18">
    <source>
        <dbReference type="Proteomes" id="UP000248330"/>
    </source>
</evidence>
<keyword evidence="12" id="KW-1133">Transmembrane helix</keyword>
<evidence type="ECO:0000256" key="4">
    <source>
        <dbReference type="ARBA" id="ARBA00012033"/>
    </source>
</evidence>
<reference evidence="17 18" key="1">
    <citation type="submission" date="2018-04" db="EMBL/GenBank/DDBJ databases">
        <title>Genomic Encyclopedia of Type Strains, Phase IV (KMG-IV): sequencing the most valuable type-strain genomes for metagenomic binning, comparative biology and taxonomic classification.</title>
        <authorList>
            <person name="Goeker M."/>
        </authorList>
    </citation>
    <scope>NUCLEOTIDE SEQUENCE [LARGE SCALE GENOMIC DNA]</scope>
    <source>
        <strain evidence="17 18">DSM 104150</strain>
    </source>
</reference>
<protein>
    <recommendedName>
        <fullName evidence="6">Acyl-coenzyme A dehydrogenase</fullName>
        <ecNumber evidence="4">1.3.8.7</ecNumber>
        <ecNumber evidence="5">1.3.8.8</ecNumber>
    </recommendedName>
</protein>
<evidence type="ECO:0000259" key="16">
    <source>
        <dbReference type="Pfam" id="PF09317"/>
    </source>
</evidence>
<dbReference type="Pfam" id="PF00441">
    <property type="entry name" value="Acyl-CoA_dh_1"/>
    <property type="match status" value="1"/>
</dbReference>
<evidence type="ECO:0000256" key="9">
    <source>
        <dbReference type="ARBA" id="ARBA00023002"/>
    </source>
</evidence>
<comment type="catalytic activity">
    <reaction evidence="10">
        <text>a medium-chain 2,3-saturated fatty acyl-CoA + oxidized [electron-transfer flavoprotein] + H(+) = a medium-chain (2E)-enoyl-CoA + reduced [electron-transfer flavoprotein]</text>
        <dbReference type="Rhea" id="RHEA:14477"/>
        <dbReference type="Rhea" id="RHEA-COMP:10685"/>
        <dbReference type="Rhea" id="RHEA-COMP:10686"/>
        <dbReference type="ChEBI" id="CHEBI:15378"/>
        <dbReference type="ChEBI" id="CHEBI:57692"/>
        <dbReference type="ChEBI" id="CHEBI:58307"/>
        <dbReference type="ChEBI" id="CHEBI:83723"/>
        <dbReference type="ChEBI" id="CHEBI:83726"/>
        <dbReference type="EC" id="1.3.8.7"/>
    </reaction>
</comment>
<dbReference type="FunFam" id="1.20.140.10:FF:000009">
    <property type="entry name" value="Acyl-CoA dehydrogenase"/>
    <property type="match status" value="1"/>
</dbReference>
<dbReference type="Pfam" id="PF02771">
    <property type="entry name" value="Acyl-CoA_dh_N"/>
    <property type="match status" value="1"/>
</dbReference>
<dbReference type="InterPro" id="IPR009075">
    <property type="entry name" value="AcylCo_DH/oxidase_C"/>
</dbReference>
<evidence type="ECO:0000256" key="1">
    <source>
        <dbReference type="ARBA" id="ARBA00001974"/>
    </source>
</evidence>
<feature type="transmembrane region" description="Helical" evidence="12">
    <location>
        <begin position="30"/>
        <end position="63"/>
    </location>
</feature>
<feature type="domain" description="Acyl-CoA dehydrogenase C-terminal bacterial-type" evidence="16">
    <location>
        <begin position="519"/>
        <end position="798"/>
    </location>
</feature>
<feature type="domain" description="Acyl-CoA oxidase/dehydrogenase middle" evidence="14">
    <location>
        <begin position="242"/>
        <end position="340"/>
    </location>
</feature>
<dbReference type="FunFam" id="1.10.540.10:FF:000004">
    <property type="entry name" value="Acyl-CoA dehydrogenase"/>
    <property type="match status" value="1"/>
</dbReference>
<dbReference type="RefSeq" id="WP_110266305.1">
    <property type="nucleotide sequence ID" value="NZ_CAKZQT010000018.1"/>
</dbReference>
<evidence type="ECO:0000313" key="17">
    <source>
        <dbReference type="EMBL" id="PXV65268.1"/>
    </source>
</evidence>
<evidence type="ECO:0000256" key="11">
    <source>
        <dbReference type="ARBA" id="ARBA00049247"/>
    </source>
</evidence>
<dbReference type="EMBL" id="QICN01000010">
    <property type="protein sequence ID" value="PXV65268.1"/>
    <property type="molecule type" value="Genomic_DNA"/>
</dbReference>
<comment type="caution">
    <text evidence="17">The sequence shown here is derived from an EMBL/GenBank/DDBJ whole genome shotgun (WGS) entry which is preliminary data.</text>
</comment>
<comment type="cofactor">
    <cofactor evidence="1">
        <name>FAD</name>
        <dbReference type="ChEBI" id="CHEBI:57692"/>
    </cofactor>
</comment>
<dbReference type="SUPFAM" id="SSF56645">
    <property type="entry name" value="Acyl-CoA dehydrogenase NM domain-like"/>
    <property type="match status" value="1"/>
</dbReference>
<dbReference type="Pfam" id="PF09317">
    <property type="entry name" value="ACDH_C"/>
    <property type="match status" value="1"/>
</dbReference>
<keyword evidence="12" id="KW-0472">Membrane</keyword>
<accession>A0A318E5B6</accession>
<name>A0A318E5B6_9GAMM</name>
<dbReference type="InterPro" id="IPR015396">
    <property type="entry name" value="FadE_C"/>
</dbReference>
<dbReference type="GO" id="GO:0050660">
    <property type="term" value="F:flavin adenine dinucleotide binding"/>
    <property type="evidence" value="ECO:0007669"/>
    <property type="project" value="InterPro"/>
</dbReference>
<dbReference type="PANTHER" id="PTHR48083:SF33">
    <property type="entry name" value="ACYL-COENZYME A DEHYDROGENASE"/>
    <property type="match status" value="1"/>
</dbReference>
<evidence type="ECO:0000256" key="8">
    <source>
        <dbReference type="ARBA" id="ARBA00022827"/>
    </source>
</evidence>
<proteinExistence type="inferred from homology"/>
<dbReference type="NCBIfam" id="NF009586">
    <property type="entry name" value="PRK13026.1"/>
    <property type="match status" value="1"/>
</dbReference>
<dbReference type="EC" id="1.3.8.8" evidence="5"/>
<comment type="pathway">
    <text evidence="2">Lipid metabolism; fatty acid beta-oxidation.</text>
</comment>
<evidence type="ECO:0000256" key="5">
    <source>
        <dbReference type="ARBA" id="ARBA00012040"/>
    </source>
</evidence>
<dbReference type="NCBIfam" id="NF007000">
    <property type="entry name" value="PRK09463.1"/>
    <property type="match status" value="1"/>
</dbReference>
<dbReference type="OrthoDB" id="9802447at2"/>
<feature type="domain" description="Acyl-CoA dehydrogenase/oxidase N-terminal" evidence="15">
    <location>
        <begin position="132"/>
        <end position="237"/>
    </location>
</feature>
<dbReference type="Pfam" id="PF02770">
    <property type="entry name" value="Acyl-CoA_dh_M"/>
    <property type="match status" value="1"/>
</dbReference>
<evidence type="ECO:0000256" key="12">
    <source>
        <dbReference type="SAM" id="Phobius"/>
    </source>
</evidence>
<dbReference type="GO" id="GO:0033539">
    <property type="term" value="P:fatty acid beta-oxidation using acyl-CoA dehydrogenase"/>
    <property type="evidence" value="ECO:0007669"/>
    <property type="project" value="InterPro"/>
</dbReference>
<evidence type="ECO:0000259" key="15">
    <source>
        <dbReference type="Pfam" id="PF02771"/>
    </source>
</evidence>
<dbReference type="InterPro" id="IPR013786">
    <property type="entry name" value="AcylCoA_DH/ox_N"/>
</dbReference>
<dbReference type="UniPathway" id="UPA00659"/>
<evidence type="ECO:0000256" key="3">
    <source>
        <dbReference type="ARBA" id="ARBA00009347"/>
    </source>
</evidence>
<dbReference type="InterPro" id="IPR006091">
    <property type="entry name" value="Acyl-CoA_Oxase/DH_mid-dom"/>
</dbReference>
<dbReference type="EC" id="1.3.8.7" evidence="4"/>
<keyword evidence="7" id="KW-0285">Flavoprotein</keyword>
<keyword evidence="18" id="KW-1185">Reference proteome</keyword>
<organism evidence="17 18">
    <name type="scientific">Sinimarinibacterium flocculans</name>
    <dbReference type="NCBI Taxonomy" id="985250"/>
    <lineage>
        <taxon>Bacteria</taxon>
        <taxon>Pseudomonadati</taxon>
        <taxon>Pseudomonadota</taxon>
        <taxon>Gammaproteobacteria</taxon>
        <taxon>Nevskiales</taxon>
        <taxon>Nevskiaceae</taxon>
        <taxon>Sinimarinibacterium</taxon>
    </lineage>
</organism>
<dbReference type="GO" id="GO:0004466">
    <property type="term" value="F:long-chain fatty acyl-CoA dehydrogenase activity"/>
    <property type="evidence" value="ECO:0007669"/>
    <property type="project" value="UniProtKB-EC"/>
</dbReference>
<dbReference type="InterPro" id="IPR037069">
    <property type="entry name" value="AcylCoA_DH/ox_N_sf"/>
</dbReference>
<evidence type="ECO:0000256" key="10">
    <source>
        <dbReference type="ARBA" id="ARBA00047882"/>
    </source>
</evidence>
<dbReference type="Gene3D" id="1.20.140.10">
    <property type="entry name" value="Butyryl-CoA Dehydrogenase, subunit A, domain 3"/>
    <property type="match status" value="1"/>
</dbReference>
<keyword evidence="12" id="KW-0812">Transmembrane</keyword>
<dbReference type="InterPro" id="IPR046373">
    <property type="entry name" value="Acyl-CoA_Oxase/DH_mid-dom_sf"/>
</dbReference>
<dbReference type="Gene3D" id="2.40.110.10">
    <property type="entry name" value="Butyryl-CoA Dehydrogenase, subunit A, domain 2"/>
    <property type="match status" value="1"/>
</dbReference>
<evidence type="ECO:0000256" key="6">
    <source>
        <dbReference type="ARBA" id="ARBA00020144"/>
    </source>
</evidence>
<comment type="catalytic activity">
    <reaction evidence="11">
        <text>a long-chain 2,3-saturated fatty acyl-CoA + oxidized [electron-transfer flavoprotein] + H(+) = a long-chain (2E)-enoyl-CoA + reduced [electron-transfer flavoprotein]</text>
        <dbReference type="Rhea" id="RHEA:17721"/>
        <dbReference type="Rhea" id="RHEA-COMP:10685"/>
        <dbReference type="Rhea" id="RHEA-COMP:10686"/>
        <dbReference type="ChEBI" id="CHEBI:15378"/>
        <dbReference type="ChEBI" id="CHEBI:57692"/>
        <dbReference type="ChEBI" id="CHEBI:58307"/>
        <dbReference type="ChEBI" id="CHEBI:83721"/>
        <dbReference type="ChEBI" id="CHEBI:83727"/>
        <dbReference type="EC" id="1.3.8.8"/>
    </reaction>
</comment>
<dbReference type="SUPFAM" id="SSF47203">
    <property type="entry name" value="Acyl-CoA dehydrogenase C-terminal domain-like"/>
    <property type="match status" value="1"/>
</dbReference>
<comment type="similarity">
    <text evidence="3">Belongs to the acyl-CoA dehydrogenase family.</text>
</comment>
<dbReference type="CDD" id="cd00567">
    <property type="entry name" value="ACAD"/>
    <property type="match status" value="1"/>
</dbReference>
<dbReference type="AlphaFoldDB" id="A0A318E5B6"/>
<dbReference type="Gene3D" id="1.10.540.10">
    <property type="entry name" value="Acyl-CoA dehydrogenase/oxidase, N-terminal domain"/>
    <property type="match status" value="1"/>
</dbReference>
<evidence type="ECO:0000259" key="14">
    <source>
        <dbReference type="Pfam" id="PF02770"/>
    </source>
</evidence>
<evidence type="ECO:0000259" key="13">
    <source>
        <dbReference type="Pfam" id="PF00441"/>
    </source>
</evidence>
<dbReference type="GO" id="GO:0070991">
    <property type="term" value="F:medium-chain fatty acyl-CoA dehydrogenase activity"/>
    <property type="evidence" value="ECO:0007669"/>
    <property type="project" value="UniProtKB-EC"/>
</dbReference>
<dbReference type="InterPro" id="IPR050741">
    <property type="entry name" value="Acyl-CoA_dehydrogenase"/>
</dbReference>